<sequence length="63" mass="6971">MPNKFVEEAPYHPGYEDVGLKAGASPLAAEIDEFRKSNSRYLNFADVIVDFCASEQNKGHPAK</sequence>
<evidence type="ECO:0000313" key="1">
    <source>
        <dbReference type="EMBL" id="OWS69925.1"/>
    </source>
</evidence>
<reference evidence="1 2" key="1">
    <citation type="submission" date="2017-05" db="EMBL/GenBank/DDBJ databases">
        <title>Genome of Polynucleobacter sp. MWH-Feld-100.</title>
        <authorList>
            <person name="Hahn M.W."/>
        </authorList>
    </citation>
    <scope>NUCLEOTIDE SEQUENCE [LARGE SCALE GENOMIC DNA]</scope>
    <source>
        <strain evidence="1 2">MWH-Feld-100</strain>
    </source>
</reference>
<dbReference type="RefSeq" id="WP_088525529.1">
    <property type="nucleotide sequence ID" value="NZ_NGUP01000003.1"/>
</dbReference>
<dbReference type="AlphaFoldDB" id="A0A254PTR4"/>
<comment type="caution">
    <text evidence="1">The sequence shown here is derived from an EMBL/GenBank/DDBJ whole genome shotgun (WGS) entry which is preliminary data.</text>
</comment>
<dbReference type="EMBL" id="NGUP01000003">
    <property type="protein sequence ID" value="OWS69925.1"/>
    <property type="molecule type" value="Genomic_DNA"/>
</dbReference>
<dbReference type="OrthoDB" id="9133163at2"/>
<organism evidence="1 2">
    <name type="scientific">Polynucleobacter campilacus</name>
    <dbReference type="NCBI Taxonomy" id="1743163"/>
    <lineage>
        <taxon>Bacteria</taxon>
        <taxon>Pseudomonadati</taxon>
        <taxon>Pseudomonadota</taxon>
        <taxon>Betaproteobacteria</taxon>
        <taxon>Burkholderiales</taxon>
        <taxon>Burkholderiaceae</taxon>
        <taxon>Polynucleobacter</taxon>
    </lineage>
</organism>
<name>A0A254PTR4_9BURK</name>
<proteinExistence type="predicted"/>
<accession>A0A254PTR4</accession>
<gene>
    <name evidence="1" type="ORF">CBI31_06205</name>
</gene>
<evidence type="ECO:0000313" key="2">
    <source>
        <dbReference type="Proteomes" id="UP000197528"/>
    </source>
</evidence>
<protein>
    <submittedName>
        <fullName evidence="1">Uncharacterized protein</fullName>
    </submittedName>
</protein>
<keyword evidence="2" id="KW-1185">Reference proteome</keyword>
<dbReference type="Proteomes" id="UP000197528">
    <property type="component" value="Unassembled WGS sequence"/>
</dbReference>